<keyword evidence="1" id="KW-0732">Signal</keyword>
<sequence>MKKILLSVLFLSSLSGFAQEMTEPTSNWTRGGNVSLMFSQAAFNNEWQGGGTNNVAANLAVSYAFNYKKDSWTWDNNLFVDYGITKLKGDEYTRKTTDRLEFNSVLGKQASETWFYSLFFNFKTQFDKGYNYGKTDRTLISKFFSPAFIQVGPGMLWKKSDNLKVNIAPLTSKFVFVNKDFTTPGNAIYKKDYYGVKDNKTFRYEMGLSLAGYAKFNLMENVSMENILTLYSNYLEKPQNVDIDYTANVAMAINKYLSANFTFQAIYDDNAAKGFQIREVLGLGLSYKL</sequence>
<feature type="signal peptide" evidence="1">
    <location>
        <begin position="1"/>
        <end position="18"/>
    </location>
</feature>
<dbReference type="RefSeq" id="WP_041991802.1">
    <property type="nucleotide sequence ID" value="NZ_CDOD01000018.1"/>
</dbReference>
<organism evidence="2 3">
    <name type="scientific">Capnocytophaga cynodegmi</name>
    <dbReference type="NCBI Taxonomy" id="28189"/>
    <lineage>
        <taxon>Bacteria</taxon>
        <taxon>Pseudomonadati</taxon>
        <taxon>Bacteroidota</taxon>
        <taxon>Flavobacteriia</taxon>
        <taxon>Flavobacteriales</taxon>
        <taxon>Flavobacteriaceae</taxon>
        <taxon>Capnocytophaga</taxon>
    </lineage>
</organism>
<dbReference type="Proteomes" id="UP000038055">
    <property type="component" value="Unassembled WGS sequence"/>
</dbReference>
<evidence type="ECO:0000256" key="1">
    <source>
        <dbReference type="SAM" id="SignalP"/>
    </source>
</evidence>
<evidence type="ECO:0008006" key="4">
    <source>
        <dbReference type="Google" id="ProtNLM"/>
    </source>
</evidence>
<dbReference type="AlphaFoldDB" id="A0A0B7H9A2"/>
<name>A0A0B7H9A2_9FLAO</name>
<proteinExistence type="predicted"/>
<evidence type="ECO:0000313" key="2">
    <source>
        <dbReference type="EMBL" id="CEN35124.1"/>
    </source>
</evidence>
<accession>A0A0B7H9A2</accession>
<reference evidence="3" key="1">
    <citation type="submission" date="2015-01" db="EMBL/GenBank/DDBJ databases">
        <authorList>
            <person name="MANFREDI Pablo"/>
        </authorList>
    </citation>
    <scope>NUCLEOTIDE SEQUENCE [LARGE SCALE GENOMIC DNA]</scope>
    <source>
        <strain evidence="3">Ccyn2B</strain>
    </source>
</reference>
<gene>
    <name evidence="2" type="ORF">CCYN2B_250034</name>
</gene>
<dbReference type="InterPro" id="IPR021428">
    <property type="entry name" value="DUF3078"/>
</dbReference>
<feature type="chain" id="PRO_5002132124" description="DUF3078 domain-containing protein" evidence="1">
    <location>
        <begin position="19"/>
        <end position="289"/>
    </location>
</feature>
<dbReference type="eggNOG" id="COG3137">
    <property type="taxonomic scope" value="Bacteria"/>
</dbReference>
<keyword evidence="3" id="KW-1185">Reference proteome</keyword>
<evidence type="ECO:0000313" key="3">
    <source>
        <dbReference type="Proteomes" id="UP000038055"/>
    </source>
</evidence>
<dbReference type="STRING" id="28189.CCYN74_130036"/>
<dbReference type="EMBL" id="CDOD01000018">
    <property type="protein sequence ID" value="CEN35124.1"/>
    <property type="molecule type" value="Genomic_DNA"/>
</dbReference>
<dbReference type="Pfam" id="PF11276">
    <property type="entry name" value="DUF3078"/>
    <property type="match status" value="1"/>
</dbReference>
<protein>
    <recommendedName>
        <fullName evidence="4">DUF3078 domain-containing protein</fullName>
    </recommendedName>
</protein>